<proteinExistence type="predicted"/>
<dbReference type="InterPro" id="IPR011076">
    <property type="entry name" value="Malate_synth_sf"/>
</dbReference>
<keyword evidence="2" id="KW-0808">Transferase</keyword>
<reference evidence="2 3" key="1">
    <citation type="submission" date="2016-11" db="EMBL/GenBank/DDBJ databases">
        <authorList>
            <person name="Jaros S."/>
            <person name="Januszkiewicz K."/>
            <person name="Wedrychowicz H."/>
        </authorList>
    </citation>
    <scope>NUCLEOTIDE SEQUENCE [LARGE SCALE GENOMIC DNA]</scope>
    <source>
        <strain evidence="2 3">CECT 7868</strain>
    </source>
</reference>
<dbReference type="InterPro" id="IPR048357">
    <property type="entry name" value="MSG_insertion"/>
</dbReference>
<dbReference type="EMBL" id="FQXZ01000041">
    <property type="protein sequence ID" value="SHI47129.1"/>
    <property type="molecule type" value="Genomic_DNA"/>
</dbReference>
<dbReference type="GO" id="GO:0006097">
    <property type="term" value="P:glyoxylate cycle"/>
    <property type="evidence" value="ECO:0007669"/>
    <property type="project" value="InterPro"/>
</dbReference>
<dbReference type="NCBIfam" id="NF006511">
    <property type="entry name" value="PRK08951.1"/>
    <property type="match status" value="1"/>
</dbReference>
<dbReference type="GO" id="GO:0005829">
    <property type="term" value="C:cytosol"/>
    <property type="evidence" value="ECO:0007669"/>
    <property type="project" value="TreeGrafter"/>
</dbReference>
<dbReference type="SUPFAM" id="SSF51645">
    <property type="entry name" value="Malate synthase G"/>
    <property type="match status" value="1"/>
</dbReference>
<name>A0A1M6BEI4_9VIBR</name>
<dbReference type="GO" id="GO:0004474">
    <property type="term" value="F:malate synthase activity"/>
    <property type="evidence" value="ECO:0007669"/>
    <property type="project" value="UniProtKB-EC"/>
</dbReference>
<keyword evidence="3" id="KW-1185">Reference proteome</keyword>
<dbReference type="STRING" id="1216006.VA7868_03776"/>
<evidence type="ECO:0000259" key="1">
    <source>
        <dbReference type="Pfam" id="PF20658"/>
    </source>
</evidence>
<dbReference type="GO" id="GO:0000287">
    <property type="term" value="F:magnesium ion binding"/>
    <property type="evidence" value="ECO:0007669"/>
    <property type="project" value="TreeGrafter"/>
</dbReference>
<accession>A0A1M6BEI4</accession>
<dbReference type="Pfam" id="PF20658">
    <property type="entry name" value="MSG_insertion"/>
    <property type="match status" value="1"/>
</dbReference>
<dbReference type="PANTHER" id="PTHR42739">
    <property type="entry name" value="MALATE SYNTHASE G"/>
    <property type="match status" value="1"/>
</dbReference>
<dbReference type="RefSeq" id="WP_073605394.1">
    <property type="nucleotide sequence ID" value="NZ_FQXZ01000041.1"/>
</dbReference>
<organism evidence="2 3">
    <name type="scientific">Vibrio aerogenes CECT 7868</name>
    <dbReference type="NCBI Taxonomy" id="1216006"/>
    <lineage>
        <taxon>Bacteria</taxon>
        <taxon>Pseudomonadati</taxon>
        <taxon>Pseudomonadota</taxon>
        <taxon>Gammaproteobacteria</taxon>
        <taxon>Vibrionales</taxon>
        <taxon>Vibrionaceae</taxon>
        <taxon>Vibrio</taxon>
    </lineage>
</organism>
<dbReference type="GO" id="GO:0009436">
    <property type="term" value="P:glyoxylate catabolic process"/>
    <property type="evidence" value="ECO:0007669"/>
    <property type="project" value="TreeGrafter"/>
</dbReference>
<sequence length="193" mass="21684">MNMQMPNTIFDRQQSQQFITEMVISVESLGAGQAKEKQVQAKKLLDKLFPLDEGSHADVTSYVIDYHHIVAYFSDGRHTGLQYPNHFVAYVGDRNEPKQIVFRNGDGCHVEVALGARRGTGCIELVEIEDIQLETCTHLNAQASECHATLCIRHWVSLVKCDEKGHPLVCSESKEYHAKGDGDYQLDVSYDEG</sequence>
<feature type="domain" description="Malate synthase G alpha-beta insertion" evidence="1">
    <location>
        <begin position="36"/>
        <end position="104"/>
    </location>
</feature>
<protein>
    <submittedName>
        <fullName evidence="2">Malate synthase G</fullName>
        <ecNumber evidence="2">2.3.3.9</ecNumber>
    </submittedName>
</protein>
<dbReference type="Proteomes" id="UP000184608">
    <property type="component" value="Unassembled WGS sequence"/>
</dbReference>
<dbReference type="AlphaFoldDB" id="A0A1M6BEI4"/>
<dbReference type="OrthoDB" id="5899875at2"/>
<keyword evidence="2" id="KW-0012">Acyltransferase</keyword>
<dbReference type="PANTHER" id="PTHR42739:SF1">
    <property type="entry name" value="MALATE SYNTHASE G"/>
    <property type="match status" value="1"/>
</dbReference>
<dbReference type="Gene3D" id="2.170.170.11">
    <property type="entry name" value="Malate synthase G - maily-beta sub-domain"/>
    <property type="match status" value="1"/>
</dbReference>
<gene>
    <name evidence="2" type="primary">glcB</name>
    <name evidence="2" type="ORF">VA7868_03776</name>
</gene>
<evidence type="ECO:0000313" key="3">
    <source>
        <dbReference type="Proteomes" id="UP000184608"/>
    </source>
</evidence>
<evidence type="ECO:0000313" key="2">
    <source>
        <dbReference type="EMBL" id="SHI47129.1"/>
    </source>
</evidence>
<dbReference type="InterPro" id="IPR006253">
    <property type="entry name" value="Malate_synthG"/>
</dbReference>
<dbReference type="EC" id="2.3.3.9" evidence="2"/>